<dbReference type="EMBL" id="JBHPEI010000013">
    <property type="protein sequence ID" value="MFC1799571.1"/>
    <property type="molecule type" value="Genomic_DNA"/>
</dbReference>
<feature type="chain" id="PRO_5047027549" evidence="1">
    <location>
        <begin position="26"/>
        <end position="742"/>
    </location>
</feature>
<dbReference type="InterPro" id="IPR010502">
    <property type="entry name" value="Carb-bd_dom_fam9"/>
</dbReference>
<sequence length="742" mass="84808">MPWNPARSAAIALACALAFVTVSYAADAEEKAPNRVPRVGSAVSVDGVLDEAVWAEALELSLDYEVRPGENIPPPVETEVLFAYDQNHLYVAYKCHDPDPSRICARVCDRDRLWDDDWVALVLDTFNDQRRNFLLVCNPLGVQADNIEVTGGEGAEWDAIWDSAGRITEDGYTVEMAVPFSSLRFQRSDEDQVWGVDAIRSYPRGVRHHIGLFARDRNNNCYLCQAEKLIGFAGATPGKNLELDPTFSMTHSQARESADAGFSDTESEYELGLTGRWGFTPNLVLSATINPDFSQVEADAAQLDINTQFAVYYPEKRPFFLEGTDFFDSRLNVVYTRTLADPEWGAKVTGKEGSSAIGAFVVRDERTNLLLPGVEDDETIDLGIKSTGSVGRYRHDIGSSSMLGIFVTDREGKDYYNRLIGLDTEVRFARSELFRGQVIGTRTSYPNSIPVWFDQPEGEFDGFGYDLFYIHDTSGLDWYAVHRNVDRNYRSDLGWRPMVGFRYSEAGWGYTWYRPSDHWYHQMNFGMGYEYEDQHTGELIHKGITSWYNYDGRSQSEIDLSGFYGKLRYRGETFDGRWVDFDAGFWPSGSLVLVLEGDFGETIDYANVRQGRQLTLEPYVEYKWGRHLEIELGHTYRKFNVDDGHLFTANISRLRAVYQFNVRSFLRAIIQYRDYWKDPDLYYEEVDEKVEYLTSQILFSYKVNPQTVLFIGYSDYHEGDQDVSLTQMDRTVFAKVGYAWVP</sequence>
<reference evidence="4 5" key="1">
    <citation type="submission" date="2024-09" db="EMBL/GenBank/DDBJ databases">
        <authorList>
            <person name="D'Angelo T."/>
        </authorList>
    </citation>
    <scope>NUCLEOTIDE SEQUENCE [LARGE SCALE GENOMIC DNA]</scope>
    <source>
        <strain evidence="4">SAG AM-311-F02</strain>
    </source>
</reference>
<comment type="caution">
    <text evidence="4">The sequence shown here is derived from an EMBL/GenBank/DDBJ whole genome shotgun (WGS) entry which is preliminary data.</text>
</comment>
<gene>
    <name evidence="4" type="ORF">ACFL2Z_01500</name>
</gene>
<feature type="domain" description="DUF5916" evidence="3">
    <location>
        <begin position="241"/>
        <end position="338"/>
    </location>
</feature>
<proteinExistence type="predicted"/>
<evidence type="ECO:0000313" key="5">
    <source>
        <dbReference type="Proteomes" id="UP001594288"/>
    </source>
</evidence>
<dbReference type="SUPFAM" id="SSF49344">
    <property type="entry name" value="CBD9-like"/>
    <property type="match status" value="1"/>
</dbReference>
<name>A0ABV6YNC8_UNCEI</name>
<dbReference type="CDD" id="cd09618">
    <property type="entry name" value="CBM9_like_2"/>
    <property type="match status" value="1"/>
</dbReference>
<evidence type="ECO:0000313" key="4">
    <source>
        <dbReference type="EMBL" id="MFC1799571.1"/>
    </source>
</evidence>
<dbReference type="Proteomes" id="UP001594288">
    <property type="component" value="Unassembled WGS sequence"/>
</dbReference>
<keyword evidence="5" id="KW-1185">Reference proteome</keyword>
<dbReference type="InterPro" id="IPR045670">
    <property type="entry name" value="DUF5916"/>
</dbReference>
<dbReference type="Pfam" id="PF06452">
    <property type="entry name" value="CBM9_1"/>
    <property type="match status" value="1"/>
</dbReference>
<dbReference type="Pfam" id="PF19313">
    <property type="entry name" value="DUF5916"/>
    <property type="match status" value="1"/>
</dbReference>
<evidence type="ECO:0000259" key="3">
    <source>
        <dbReference type="Pfam" id="PF19313"/>
    </source>
</evidence>
<evidence type="ECO:0000259" key="2">
    <source>
        <dbReference type="Pfam" id="PF06452"/>
    </source>
</evidence>
<accession>A0ABV6YNC8</accession>
<keyword evidence="1" id="KW-0732">Signal</keyword>
<dbReference type="Gene3D" id="2.60.40.1190">
    <property type="match status" value="1"/>
</dbReference>
<feature type="signal peptide" evidence="1">
    <location>
        <begin position="1"/>
        <end position="25"/>
    </location>
</feature>
<protein>
    <submittedName>
        <fullName evidence="4">DUF5916 domain-containing protein</fullName>
    </submittedName>
</protein>
<feature type="domain" description="Carbohydrate-binding" evidence="2">
    <location>
        <begin position="45"/>
        <end position="198"/>
    </location>
</feature>
<evidence type="ECO:0000256" key="1">
    <source>
        <dbReference type="SAM" id="SignalP"/>
    </source>
</evidence>
<organism evidence="4 5">
    <name type="scientific">Eiseniibacteriota bacterium</name>
    <dbReference type="NCBI Taxonomy" id="2212470"/>
    <lineage>
        <taxon>Bacteria</taxon>
        <taxon>Candidatus Eiseniibacteriota</taxon>
    </lineage>
</organism>